<accession>A0A849A796</accession>
<proteinExistence type="predicted"/>
<protein>
    <recommendedName>
        <fullName evidence="3">DUF4185 domain-containing protein</fullName>
    </recommendedName>
</protein>
<name>A0A849A796_9ACTN</name>
<sequence>MKPVRRRWSRPLAASAALAALALVSTTVSPAVGAAPQAHAGAGAALAAPPAPPDSSAPPRGSRSATGQNSLEAKRAVMNDRVGIGAQQAAGAAAKPAAPAALPDVPPPSDWIGTIDIPYRNSVVTKSEGDLWPNCWAADDAVYAAWGDGAGFAPANTFVDVGTARITGDVNNLSGSNTATADGVSQVWTKGGFTRKPTGMTCVGNTLYLAVQDLAINFDQAPAATIVKSTDGGKTWTWDKRAPMFPDHVFTTIWFADYGKGGGDASSPDEGDKYVYAYGLDGNWRESPPPFNTVPDPQDVFLARVPKDKVQQRLAWQFFSGYRADGTTPTWSKRISDKKSVLRDTRRDYPLTFNGGDGEGLSVISQGGVVYNKALGKYIYTSWSEFNYHFYESDTPWGPWSRMADQNFTSFDDRAVQYGGYGTTFPSKFISADGKTMWLQSNRCCPGQIGYSFALRKVQLEPAQDGVANPAPSDANLARDPGTQPISRSVRQASLAALNDGVSTGSIDDYDGEIKNESFWGYTWPQSRRMNQLTFTTGTPAADGGWFVAAPRVQYREDGVWKNVPGALYTTPFKPGAADGTNATYTVQFPPVTGDGIRIVGAPGGDHRYSSIAEISVGHRAGQLIDGGFENTGGYGEAWTFRGTAPHGIDNGCCSRTGKRNAWVRTQEALGPQYVEQTIAVTPGSTIDVSAWIRTFDPVTTAYLGLRWDGGENIAKLTTSNGEYRQYQHSVTVPAGVTTATVVTGYSADGGDAIFQLDDVSVAVR</sequence>
<feature type="region of interest" description="Disordered" evidence="1">
    <location>
        <begin position="43"/>
        <end position="69"/>
    </location>
</feature>
<feature type="region of interest" description="Disordered" evidence="1">
    <location>
        <begin position="465"/>
        <end position="485"/>
    </location>
</feature>
<dbReference type="Proteomes" id="UP000562984">
    <property type="component" value="Unassembled WGS sequence"/>
</dbReference>
<keyword evidence="5" id="KW-1185">Reference proteome</keyword>
<dbReference type="RefSeq" id="WP_171200530.1">
    <property type="nucleotide sequence ID" value="NZ_JABEND010000008.1"/>
</dbReference>
<dbReference type="Pfam" id="PF13810">
    <property type="entry name" value="DUF4185"/>
    <property type="match status" value="1"/>
</dbReference>
<evidence type="ECO:0000256" key="1">
    <source>
        <dbReference type="SAM" id="MobiDB-lite"/>
    </source>
</evidence>
<dbReference type="EMBL" id="JABEND010000008">
    <property type="protein sequence ID" value="NNG36844.1"/>
    <property type="molecule type" value="Genomic_DNA"/>
</dbReference>
<dbReference type="InterPro" id="IPR025442">
    <property type="entry name" value="DUF4185"/>
</dbReference>
<feature type="domain" description="DUF4185" evidence="3">
    <location>
        <begin position="188"/>
        <end position="421"/>
    </location>
</feature>
<evidence type="ECO:0000313" key="5">
    <source>
        <dbReference type="Proteomes" id="UP000562984"/>
    </source>
</evidence>
<evidence type="ECO:0000313" key="4">
    <source>
        <dbReference type="EMBL" id="NNG36844.1"/>
    </source>
</evidence>
<dbReference type="AlphaFoldDB" id="A0A849A796"/>
<feature type="signal peptide" evidence="2">
    <location>
        <begin position="1"/>
        <end position="30"/>
    </location>
</feature>
<evidence type="ECO:0000259" key="3">
    <source>
        <dbReference type="Pfam" id="PF13810"/>
    </source>
</evidence>
<comment type="caution">
    <text evidence="4">The sequence shown here is derived from an EMBL/GenBank/DDBJ whole genome shotgun (WGS) entry which is preliminary data.</text>
</comment>
<dbReference type="Gene3D" id="2.60.120.260">
    <property type="entry name" value="Galactose-binding domain-like"/>
    <property type="match status" value="1"/>
</dbReference>
<organism evidence="4 5">
    <name type="scientific">Nakamurella aerolata</name>
    <dbReference type="NCBI Taxonomy" id="1656892"/>
    <lineage>
        <taxon>Bacteria</taxon>
        <taxon>Bacillati</taxon>
        <taxon>Actinomycetota</taxon>
        <taxon>Actinomycetes</taxon>
        <taxon>Nakamurellales</taxon>
        <taxon>Nakamurellaceae</taxon>
        <taxon>Nakamurella</taxon>
    </lineage>
</organism>
<evidence type="ECO:0000256" key="2">
    <source>
        <dbReference type="SAM" id="SignalP"/>
    </source>
</evidence>
<feature type="chain" id="PRO_5038430585" description="DUF4185 domain-containing protein" evidence="2">
    <location>
        <begin position="31"/>
        <end position="765"/>
    </location>
</feature>
<reference evidence="4 5" key="1">
    <citation type="submission" date="2020-05" db="EMBL/GenBank/DDBJ databases">
        <title>Nakamurella sp. DB0629 isolated from air conditioner.</title>
        <authorList>
            <person name="Kim D.H."/>
            <person name="Kim D.-U."/>
        </authorList>
    </citation>
    <scope>NUCLEOTIDE SEQUENCE [LARGE SCALE GENOMIC DNA]</scope>
    <source>
        <strain evidence="4 5">DB0629</strain>
    </source>
</reference>
<keyword evidence="2" id="KW-0732">Signal</keyword>
<gene>
    <name evidence="4" type="ORF">HKD39_14205</name>
</gene>